<protein>
    <recommendedName>
        <fullName evidence="3">RiboL-PSP-HEPN domain-containing protein</fullName>
    </recommendedName>
</protein>
<dbReference type="EMBL" id="AHOP02000039">
    <property type="protein sequence ID" value="EMO40114.1"/>
    <property type="molecule type" value="Genomic_DNA"/>
</dbReference>
<accession>M6UGA2</accession>
<evidence type="ECO:0008006" key="3">
    <source>
        <dbReference type="Google" id="ProtNLM"/>
    </source>
</evidence>
<sequence>MSEKPYSDNPLTIRVISFQAAITEVLLVPLYSIPIFEDFPNQIPFHLRSGIEDDMRQIFHTVEDLMANSVLGFSENSSKVNFSHPFTLYEFAYSQMIKHLGERSGPPNFKTIILRQAWTQMIAVWETFLQDALCLVFSENPTALLRFKERTIKWSDIIESENLDELRLTMAQACAKEFDNLPVLKQIEWLEKSNIDLKMSGDELEMLVRNYQLRHIIVHNNGIIDEKYVNIVGGKSDEMIGSEISLSIEMLKGLYTQLEKLGTIFYKEIADKHLKIPKNKQFFQ</sequence>
<reference evidence="1 2" key="1">
    <citation type="submission" date="2013-01" db="EMBL/GenBank/DDBJ databases">
        <authorList>
            <person name="Harkins D.M."/>
            <person name="Durkin A.S."/>
            <person name="Brinkac L.M."/>
            <person name="Haft D.H."/>
            <person name="Selengut J.D."/>
            <person name="Sanka R."/>
            <person name="DePew J."/>
            <person name="Purushe J."/>
            <person name="Matthias M.A."/>
            <person name="Vinetz J.M."/>
            <person name="Sutton G.G."/>
            <person name="Nierman W.C."/>
            <person name="Fouts D.E."/>
        </authorList>
    </citation>
    <scope>NUCLEOTIDE SEQUENCE [LARGE SCALE GENOMIC DNA]</scope>
    <source>
        <strain evidence="1 2">ZUN142</strain>
    </source>
</reference>
<name>M6UGA2_9LEPT</name>
<gene>
    <name evidence="1" type="ORF">LEP1GSC186_0012</name>
</gene>
<dbReference type="AlphaFoldDB" id="M6UGA2"/>
<dbReference type="RefSeq" id="WP_004439844.1">
    <property type="nucleotide sequence ID" value="NZ_AHOP02000039.1"/>
</dbReference>
<comment type="caution">
    <text evidence="1">The sequence shown here is derived from an EMBL/GenBank/DDBJ whole genome shotgun (WGS) entry which is preliminary data.</text>
</comment>
<evidence type="ECO:0000313" key="2">
    <source>
        <dbReference type="Proteomes" id="UP000012153"/>
    </source>
</evidence>
<dbReference type="Proteomes" id="UP000012153">
    <property type="component" value="Unassembled WGS sequence"/>
</dbReference>
<evidence type="ECO:0000313" key="1">
    <source>
        <dbReference type="EMBL" id="EMO40114.1"/>
    </source>
</evidence>
<organism evidence="1 2">
    <name type="scientific">Leptospira noguchii serovar Autumnalis str. ZUN142</name>
    <dbReference type="NCBI Taxonomy" id="1085540"/>
    <lineage>
        <taxon>Bacteria</taxon>
        <taxon>Pseudomonadati</taxon>
        <taxon>Spirochaetota</taxon>
        <taxon>Spirochaetia</taxon>
        <taxon>Leptospirales</taxon>
        <taxon>Leptospiraceae</taxon>
        <taxon>Leptospira</taxon>
    </lineage>
</organism>
<proteinExistence type="predicted"/>